<dbReference type="PANTHER" id="PTHR43265">
    <property type="entry name" value="ESTERASE ESTD"/>
    <property type="match status" value="1"/>
</dbReference>
<proteinExistence type="predicted"/>
<dbReference type="Pfam" id="PF12697">
    <property type="entry name" value="Abhydrolase_6"/>
    <property type="match status" value="1"/>
</dbReference>
<dbReference type="PANTHER" id="PTHR43265:SF1">
    <property type="entry name" value="ESTERASE ESTD"/>
    <property type="match status" value="1"/>
</dbReference>
<evidence type="ECO:0000313" key="2">
    <source>
        <dbReference type="EMBL" id="GAA3693972.1"/>
    </source>
</evidence>
<dbReference type="InterPro" id="IPR000073">
    <property type="entry name" value="AB_hydrolase_1"/>
</dbReference>
<dbReference type="Gene3D" id="3.40.50.1820">
    <property type="entry name" value="alpha/beta hydrolase"/>
    <property type="match status" value="1"/>
</dbReference>
<accession>A0ABP7CNS0</accession>
<dbReference type="Proteomes" id="UP001500902">
    <property type="component" value="Unassembled WGS sequence"/>
</dbReference>
<comment type="caution">
    <text evidence="2">The sequence shown here is derived from an EMBL/GenBank/DDBJ whole genome shotgun (WGS) entry which is preliminary data.</text>
</comment>
<keyword evidence="2" id="KW-0378">Hydrolase</keyword>
<name>A0ABP7CNS0_9ACTN</name>
<reference evidence="3" key="1">
    <citation type="journal article" date="2019" name="Int. J. Syst. Evol. Microbiol.">
        <title>The Global Catalogue of Microorganisms (GCM) 10K type strain sequencing project: providing services to taxonomists for standard genome sequencing and annotation.</title>
        <authorList>
            <consortium name="The Broad Institute Genomics Platform"/>
            <consortium name="The Broad Institute Genome Sequencing Center for Infectious Disease"/>
            <person name="Wu L."/>
            <person name="Ma J."/>
        </authorList>
    </citation>
    <scope>NUCLEOTIDE SEQUENCE [LARGE SCALE GENOMIC DNA]</scope>
    <source>
        <strain evidence="3">JCM 16904</strain>
    </source>
</reference>
<feature type="domain" description="AB hydrolase-1" evidence="1">
    <location>
        <begin position="150"/>
        <end position="385"/>
    </location>
</feature>
<protein>
    <submittedName>
        <fullName evidence="2">Alpha/beta hydrolase</fullName>
    </submittedName>
</protein>
<sequence>MDAEPAAVAARVVELLRDGRFADVERMLAPPLRAVASAKTLRAGWEGGLSETGPVSAVGAPVCETPAGGLVRVGVPVTGERGGLTVVMSVDATGLLHGLRLAHGPDAEWTPPPYAPPGTFDEEEVVVGSGPLAVPGTLSLPRGPGAGPGVVLLSGGGPFDRDATFGPNKPLKDLAWGLACGGVAVLRFDKVTYAHAEQVAARGDLTMSAEYVPHAVAAVRLLQGHPAVDARRVYVAGHSMGGKVAPMVAAAEPSVAGLALLAGDAEPMHRAAVRVVRHLASIGALPADAVETIRRQAALIDGPGLSADTPAAELPFGYPAAYWLELRDYDSVAAAAALGKPMLILQGARDYQVTVADDLALWRKGLAGRPGVTIRVYDADDHLFFPGSGPSTPSGYQAPQHVDPAVVGDLTDWLTSPRGEAQRAGERG</sequence>
<evidence type="ECO:0000259" key="1">
    <source>
        <dbReference type="Pfam" id="PF12697"/>
    </source>
</evidence>
<evidence type="ECO:0000313" key="3">
    <source>
        <dbReference type="Proteomes" id="UP001500902"/>
    </source>
</evidence>
<dbReference type="RefSeq" id="WP_344887532.1">
    <property type="nucleotide sequence ID" value="NZ_BAAAZP010000140.1"/>
</dbReference>
<dbReference type="SUPFAM" id="SSF53474">
    <property type="entry name" value="alpha/beta-Hydrolases"/>
    <property type="match status" value="1"/>
</dbReference>
<dbReference type="InterPro" id="IPR053145">
    <property type="entry name" value="AB_hydrolase_Est10"/>
</dbReference>
<keyword evidence="3" id="KW-1185">Reference proteome</keyword>
<gene>
    <name evidence="2" type="ORF">GCM10022224_069380</name>
</gene>
<dbReference type="GO" id="GO:0016787">
    <property type="term" value="F:hydrolase activity"/>
    <property type="evidence" value="ECO:0007669"/>
    <property type="project" value="UniProtKB-KW"/>
</dbReference>
<dbReference type="InterPro" id="IPR029058">
    <property type="entry name" value="AB_hydrolase_fold"/>
</dbReference>
<dbReference type="EMBL" id="BAAAZP010000140">
    <property type="protein sequence ID" value="GAA3693972.1"/>
    <property type="molecule type" value="Genomic_DNA"/>
</dbReference>
<organism evidence="2 3">
    <name type="scientific">Nonomuraea antimicrobica</name>
    <dbReference type="NCBI Taxonomy" id="561173"/>
    <lineage>
        <taxon>Bacteria</taxon>
        <taxon>Bacillati</taxon>
        <taxon>Actinomycetota</taxon>
        <taxon>Actinomycetes</taxon>
        <taxon>Streptosporangiales</taxon>
        <taxon>Streptosporangiaceae</taxon>
        <taxon>Nonomuraea</taxon>
    </lineage>
</organism>